<feature type="domain" description="Potassium channel tetramerisation-type BTB" evidence="9">
    <location>
        <begin position="56"/>
        <end position="114"/>
    </location>
</feature>
<keyword evidence="4" id="KW-1133">Transmembrane helix</keyword>
<evidence type="ECO:0000256" key="1">
    <source>
        <dbReference type="ARBA" id="ARBA00004141"/>
    </source>
</evidence>
<evidence type="ECO:0000256" key="5">
    <source>
        <dbReference type="ARBA" id="ARBA00023065"/>
    </source>
</evidence>
<gene>
    <name evidence="10" type="ORF">DPMN_091709</name>
</gene>
<dbReference type="PANTHER" id="PTHR11537:SF252">
    <property type="entry name" value="POTASSIUM VOLTAGE-GATED CHANNEL PROTEIN SHAW"/>
    <property type="match status" value="1"/>
</dbReference>
<keyword evidence="3" id="KW-0812">Transmembrane</keyword>
<evidence type="ECO:0000256" key="2">
    <source>
        <dbReference type="ARBA" id="ARBA00022448"/>
    </source>
</evidence>
<keyword evidence="7" id="KW-0407">Ion channel</keyword>
<dbReference type="GO" id="GO:0032809">
    <property type="term" value="C:neuronal cell body membrane"/>
    <property type="evidence" value="ECO:0007669"/>
    <property type="project" value="TreeGrafter"/>
</dbReference>
<dbReference type="InterPro" id="IPR003131">
    <property type="entry name" value="T1-type_BTB"/>
</dbReference>
<dbReference type="GO" id="GO:0032590">
    <property type="term" value="C:dendrite membrane"/>
    <property type="evidence" value="ECO:0007669"/>
    <property type="project" value="TreeGrafter"/>
</dbReference>
<dbReference type="Gene3D" id="3.30.710.10">
    <property type="entry name" value="Potassium Channel Kv1.1, Chain A"/>
    <property type="match status" value="1"/>
</dbReference>
<dbReference type="Pfam" id="PF02214">
    <property type="entry name" value="BTB_2"/>
    <property type="match status" value="1"/>
</dbReference>
<dbReference type="GO" id="GO:0001508">
    <property type="term" value="P:action potential"/>
    <property type="evidence" value="ECO:0007669"/>
    <property type="project" value="TreeGrafter"/>
</dbReference>
<sequence length="121" mass="13898">MHEHDGIKKPIHLASEEGDALSDETNDVEERVEVPQGDYELPVKTESVFDAEEERVVLNVGGVRHETHVATLLKIDRTRLSRLAEQHLISARDVYFFDRHPAVFNSVIDFYRTGKRRFGLV</sequence>
<reference evidence="10" key="1">
    <citation type="journal article" date="2019" name="bioRxiv">
        <title>The Genome of the Zebra Mussel, Dreissena polymorpha: A Resource for Invasive Species Research.</title>
        <authorList>
            <person name="McCartney M.A."/>
            <person name="Auch B."/>
            <person name="Kono T."/>
            <person name="Mallez S."/>
            <person name="Zhang Y."/>
            <person name="Obille A."/>
            <person name="Becker A."/>
            <person name="Abrahante J.E."/>
            <person name="Garbe J."/>
            <person name="Badalamenti J.P."/>
            <person name="Herman A."/>
            <person name="Mangelson H."/>
            <person name="Liachko I."/>
            <person name="Sullivan S."/>
            <person name="Sone E.D."/>
            <person name="Koren S."/>
            <person name="Silverstein K.A.T."/>
            <person name="Beckman K.B."/>
            <person name="Gohl D.M."/>
        </authorList>
    </citation>
    <scope>NUCLEOTIDE SEQUENCE</scope>
    <source>
        <strain evidence="10">Duluth1</strain>
        <tissue evidence="10">Whole animal</tissue>
    </source>
</reference>
<accession>A0A9D4L0N3</accession>
<dbReference type="GO" id="GO:0051260">
    <property type="term" value="P:protein homooligomerization"/>
    <property type="evidence" value="ECO:0007669"/>
    <property type="project" value="InterPro"/>
</dbReference>
<feature type="region of interest" description="Disordered" evidence="8">
    <location>
        <begin position="1"/>
        <end position="33"/>
    </location>
</feature>
<evidence type="ECO:0000256" key="8">
    <source>
        <dbReference type="SAM" id="MobiDB-lite"/>
    </source>
</evidence>
<comment type="caution">
    <text evidence="10">The sequence shown here is derived from an EMBL/GenBank/DDBJ whole genome shotgun (WGS) entry which is preliminary data.</text>
</comment>
<keyword evidence="5" id="KW-0406">Ion transport</keyword>
<dbReference type="Proteomes" id="UP000828390">
    <property type="component" value="Unassembled WGS sequence"/>
</dbReference>
<dbReference type="GO" id="GO:0008076">
    <property type="term" value="C:voltage-gated potassium channel complex"/>
    <property type="evidence" value="ECO:0007669"/>
    <property type="project" value="InterPro"/>
</dbReference>
<dbReference type="GO" id="GO:0005251">
    <property type="term" value="F:delayed rectifier potassium channel activity"/>
    <property type="evidence" value="ECO:0007669"/>
    <property type="project" value="TreeGrafter"/>
</dbReference>
<evidence type="ECO:0000313" key="11">
    <source>
        <dbReference type="Proteomes" id="UP000828390"/>
    </source>
</evidence>
<keyword evidence="2" id="KW-0813">Transport</keyword>
<protein>
    <recommendedName>
        <fullName evidence="9">Potassium channel tetramerisation-type BTB domain-containing protein</fullName>
    </recommendedName>
</protein>
<dbReference type="PANTHER" id="PTHR11537">
    <property type="entry name" value="VOLTAGE-GATED POTASSIUM CHANNEL"/>
    <property type="match status" value="1"/>
</dbReference>
<evidence type="ECO:0000256" key="6">
    <source>
        <dbReference type="ARBA" id="ARBA00023136"/>
    </source>
</evidence>
<keyword evidence="6" id="KW-0472">Membrane</keyword>
<proteinExistence type="predicted"/>
<organism evidence="10 11">
    <name type="scientific">Dreissena polymorpha</name>
    <name type="common">Zebra mussel</name>
    <name type="synonym">Mytilus polymorpha</name>
    <dbReference type="NCBI Taxonomy" id="45954"/>
    <lineage>
        <taxon>Eukaryota</taxon>
        <taxon>Metazoa</taxon>
        <taxon>Spiralia</taxon>
        <taxon>Lophotrochozoa</taxon>
        <taxon>Mollusca</taxon>
        <taxon>Bivalvia</taxon>
        <taxon>Autobranchia</taxon>
        <taxon>Heteroconchia</taxon>
        <taxon>Euheterodonta</taxon>
        <taxon>Imparidentia</taxon>
        <taxon>Neoheterodontei</taxon>
        <taxon>Myida</taxon>
        <taxon>Dreissenoidea</taxon>
        <taxon>Dreissenidae</taxon>
        <taxon>Dreissena</taxon>
    </lineage>
</organism>
<comment type="subcellular location">
    <subcellularLocation>
        <location evidence="1">Membrane</location>
        <topology evidence="1">Multi-pass membrane protein</topology>
    </subcellularLocation>
</comment>
<evidence type="ECO:0000256" key="4">
    <source>
        <dbReference type="ARBA" id="ARBA00022989"/>
    </source>
</evidence>
<dbReference type="GO" id="GO:0045211">
    <property type="term" value="C:postsynaptic membrane"/>
    <property type="evidence" value="ECO:0007669"/>
    <property type="project" value="TreeGrafter"/>
</dbReference>
<evidence type="ECO:0000313" key="10">
    <source>
        <dbReference type="EMBL" id="KAH3849310.1"/>
    </source>
</evidence>
<dbReference type="InterPro" id="IPR028325">
    <property type="entry name" value="VG_K_chnl"/>
</dbReference>
<evidence type="ECO:0000256" key="7">
    <source>
        <dbReference type="ARBA" id="ARBA00023303"/>
    </source>
</evidence>
<dbReference type="AlphaFoldDB" id="A0A9D4L0N3"/>
<dbReference type="InterPro" id="IPR011333">
    <property type="entry name" value="SKP1/BTB/POZ_sf"/>
</dbReference>
<name>A0A9D4L0N3_DREPO</name>
<evidence type="ECO:0000256" key="3">
    <source>
        <dbReference type="ARBA" id="ARBA00022692"/>
    </source>
</evidence>
<feature type="compositionally biased region" description="Acidic residues" evidence="8">
    <location>
        <begin position="16"/>
        <end position="27"/>
    </location>
</feature>
<reference evidence="10" key="2">
    <citation type="submission" date="2020-11" db="EMBL/GenBank/DDBJ databases">
        <authorList>
            <person name="McCartney M.A."/>
            <person name="Auch B."/>
            <person name="Kono T."/>
            <person name="Mallez S."/>
            <person name="Becker A."/>
            <person name="Gohl D.M."/>
            <person name="Silverstein K.A.T."/>
            <person name="Koren S."/>
            <person name="Bechman K.B."/>
            <person name="Herman A."/>
            <person name="Abrahante J.E."/>
            <person name="Garbe J."/>
        </authorList>
    </citation>
    <scope>NUCLEOTIDE SEQUENCE</scope>
    <source>
        <strain evidence="10">Duluth1</strain>
        <tissue evidence="10">Whole animal</tissue>
    </source>
</reference>
<dbReference type="SUPFAM" id="SSF54695">
    <property type="entry name" value="POZ domain"/>
    <property type="match status" value="1"/>
</dbReference>
<dbReference type="GO" id="GO:0043679">
    <property type="term" value="C:axon terminus"/>
    <property type="evidence" value="ECO:0007669"/>
    <property type="project" value="TreeGrafter"/>
</dbReference>
<dbReference type="GO" id="GO:0042734">
    <property type="term" value="C:presynaptic membrane"/>
    <property type="evidence" value="ECO:0007669"/>
    <property type="project" value="TreeGrafter"/>
</dbReference>
<dbReference type="EMBL" id="JAIWYP010000003">
    <property type="protein sequence ID" value="KAH3849310.1"/>
    <property type="molecule type" value="Genomic_DNA"/>
</dbReference>
<evidence type="ECO:0000259" key="9">
    <source>
        <dbReference type="Pfam" id="PF02214"/>
    </source>
</evidence>
<keyword evidence="11" id="KW-1185">Reference proteome</keyword>